<proteinExistence type="inferred from homology"/>
<name>A0AAW0E1C3_9AGAR</name>
<evidence type="ECO:0000256" key="3">
    <source>
        <dbReference type="ARBA" id="ARBA00013252"/>
    </source>
</evidence>
<dbReference type="InterPro" id="IPR036428">
    <property type="entry name" value="PCD_sf"/>
</dbReference>
<dbReference type="EC" id="4.2.1.96" evidence="3"/>
<dbReference type="Pfam" id="PF01329">
    <property type="entry name" value="Pterin_4a"/>
    <property type="match status" value="1"/>
</dbReference>
<keyword evidence="6" id="KW-1185">Reference proteome</keyword>
<dbReference type="InterPro" id="IPR001533">
    <property type="entry name" value="Pterin_deHydtase"/>
</dbReference>
<gene>
    <name evidence="5" type="ORF">VNI00_001717</name>
</gene>
<dbReference type="Gene3D" id="3.30.1360.20">
    <property type="entry name" value="Transcriptional coactivator/pterin dehydratase"/>
    <property type="match status" value="1"/>
</dbReference>
<comment type="caution">
    <text evidence="5">The sequence shown here is derived from an EMBL/GenBank/DDBJ whole genome shotgun (WGS) entry which is preliminary data.</text>
</comment>
<dbReference type="AlphaFoldDB" id="A0AAW0E1C3"/>
<organism evidence="5 6">
    <name type="scientific">Paramarasmius palmivorus</name>
    <dbReference type="NCBI Taxonomy" id="297713"/>
    <lineage>
        <taxon>Eukaryota</taxon>
        <taxon>Fungi</taxon>
        <taxon>Dikarya</taxon>
        <taxon>Basidiomycota</taxon>
        <taxon>Agaricomycotina</taxon>
        <taxon>Agaricomycetes</taxon>
        <taxon>Agaricomycetidae</taxon>
        <taxon>Agaricales</taxon>
        <taxon>Marasmiineae</taxon>
        <taxon>Marasmiaceae</taxon>
        <taxon>Paramarasmius</taxon>
    </lineage>
</organism>
<comment type="catalytic activity">
    <reaction evidence="1">
        <text>(4aS,6R)-4a-hydroxy-L-erythro-5,6,7,8-tetrahydrobiopterin = (6R)-L-erythro-6,7-dihydrobiopterin + H2O</text>
        <dbReference type="Rhea" id="RHEA:11920"/>
        <dbReference type="ChEBI" id="CHEBI:15377"/>
        <dbReference type="ChEBI" id="CHEBI:15642"/>
        <dbReference type="ChEBI" id="CHEBI:43120"/>
        <dbReference type="EC" id="4.2.1.96"/>
    </reaction>
</comment>
<dbReference type="SUPFAM" id="SSF55248">
    <property type="entry name" value="PCD-like"/>
    <property type="match status" value="1"/>
</dbReference>
<sequence>MSSHVLKLKSSNFRLPASVSGWPTPWLDPHEVEHYLLPLQRDHHWRVTFVQKAQHPALTLQKRYNFKKGPSALNFMKDVIDIANAEDHHPTSLEYGEDKPYVSLGVRTHSAKIPQQLMAYLLENIRPETDPPTSPRRQGITLRDVRFALLVDQCFQECYVDRGDGLDIDERDQVQPFTELEPLLRHVLSHV</sequence>
<dbReference type="GO" id="GO:0006729">
    <property type="term" value="P:tetrahydrobiopterin biosynthetic process"/>
    <property type="evidence" value="ECO:0007669"/>
    <property type="project" value="InterPro"/>
</dbReference>
<dbReference type="EMBL" id="JAYKXP010000004">
    <property type="protein sequence ID" value="KAK7059093.1"/>
    <property type="molecule type" value="Genomic_DNA"/>
</dbReference>
<evidence type="ECO:0000313" key="5">
    <source>
        <dbReference type="EMBL" id="KAK7059093.1"/>
    </source>
</evidence>
<dbReference type="GO" id="GO:0008124">
    <property type="term" value="F:4-alpha-hydroxytetrahydrobiopterin dehydratase activity"/>
    <property type="evidence" value="ECO:0007669"/>
    <property type="project" value="UniProtKB-EC"/>
</dbReference>
<dbReference type="Proteomes" id="UP001383192">
    <property type="component" value="Unassembled WGS sequence"/>
</dbReference>
<evidence type="ECO:0000313" key="6">
    <source>
        <dbReference type="Proteomes" id="UP001383192"/>
    </source>
</evidence>
<protein>
    <recommendedName>
        <fullName evidence="3">4a-hydroxytetrahydrobiopterin dehydratase</fullName>
        <ecNumber evidence="3">4.2.1.96</ecNumber>
    </recommendedName>
</protein>
<evidence type="ECO:0000256" key="4">
    <source>
        <dbReference type="ARBA" id="ARBA00023239"/>
    </source>
</evidence>
<comment type="similarity">
    <text evidence="2">Belongs to the pterin-4-alpha-carbinolamine dehydratase family.</text>
</comment>
<keyword evidence="4" id="KW-0456">Lyase</keyword>
<evidence type="ECO:0000256" key="2">
    <source>
        <dbReference type="ARBA" id="ARBA00006472"/>
    </source>
</evidence>
<reference evidence="5 6" key="1">
    <citation type="submission" date="2024-01" db="EMBL/GenBank/DDBJ databases">
        <title>A draft genome for a cacao thread blight-causing isolate of Paramarasmius palmivorus.</title>
        <authorList>
            <person name="Baruah I.K."/>
            <person name="Bukari Y."/>
            <person name="Amoako-Attah I."/>
            <person name="Meinhardt L.W."/>
            <person name="Bailey B.A."/>
            <person name="Cohen S.P."/>
        </authorList>
    </citation>
    <scope>NUCLEOTIDE SEQUENCE [LARGE SCALE GENOMIC DNA]</scope>
    <source>
        <strain evidence="5 6">GH-12</strain>
    </source>
</reference>
<evidence type="ECO:0000256" key="1">
    <source>
        <dbReference type="ARBA" id="ARBA00001554"/>
    </source>
</evidence>
<accession>A0AAW0E1C3</accession>